<proteinExistence type="predicted"/>
<accession>D0A9G7</accession>
<sequence>MPVRKMKESRKKKKTYTKGVLETRVATLIAPENTDAQLIGNQMAISPFTHTHTHKHNPLPSRWTPAPPLTCDRQLMHRSSSEGANPTWRSPRAPNQHRQ</sequence>
<dbReference type="RefSeq" id="XP_011780582.1">
    <property type="nucleotide sequence ID" value="XM_011782280.1"/>
</dbReference>
<feature type="region of interest" description="Disordered" evidence="1">
    <location>
        <begin position="49"/>
        <end position="99"/>
    </location>
</feature>
<protein>
    <submittedName>
        <fullName evidence="2">Uncharacterized protein</fullName>
    </submittedName>
</protein>
<dbReference type="GeneID" id="23866617"/>
<dbReference type="EMBL" id="FN554974">
    <property type="protein sequence ID" value="CBH18318.1"/>
    <property type="molecule type" value="Genomic_DNA"/>
</dbReference>
<evidence type="ECO:0000313" key="2">
    <source>
        <dbReference type="EMBL" id="CBH18318.1"/>
    </source>
</evidence>
<evidence type="ECO:0000256" key="1">
    <source>
        <dbReference type="SAM" id="MobiDB-lite"/>
    </source>
</evidence>
<gene>
    <name evidence="2" type="ORF">TbgDal_XI14370</name>
</gene>
<dbReference type="Proteomes" id="UP000002316">
    <property type="component" value="Chromosome 11"/>
</dbReference>
<name>D0A9G7_TRYB9</name>
<dbReference type="KEGG" id="tbg:TbgDal_XI14370"/>
<feature type="compositionally biased region" description="Polar residues" evidence="1">
    <location>
        <begin position="77"/>
        <end position="88"/>
    </location>
</feature>
<reference evidence="3" key="1">
    <citation type="journal article" date="2010" name="PLoS Negl. Trop. Dis.">
        <title>The genome sequence of Trypanosoma brucei gambiense, causative agent of chronic human african trypanosomiasis.</title>
        <authorList>
            <person name="Jackson A.P."/>
            <person name="Sanders M."/>
            <person name="Berry A."/>
            <person name="McQuillan J."/>
            <person name="Aslett M.A."/>
            <person name="Quail M.A."/>
            <person name="Chukualim B."/>
            <person name="Capewell P."/>
            <person name="MacLeod A."/>
            <person name="Melville S.E."/>
            <person name="Gibson W."/>
            <person name="Barry J.D."/>
            <person name="Berriman M."/>
            <person name="Hertz-Fowler C."/>
        </authorList>
    </citation>
    <scope>NUCLEOTIDE SEQUENCE [LARGE SCALE GENOMIC DNA]</scope>
    <source>
        <strain evidence="3">MHOM/CI/86/DAL972</strain>
    </source>
</reference>
<dbReference type="AlphaFoldDB" id="D0A9G7"/>
<evidence type="ECO:0000313" key="3">
    <source>
        <dbReference type="Proteomes" id="UP000002316"/>
    </source>
</evidence>
<organism evidence="2 3">
    <name type="scientific">Trypanosoma brucei gambiense (strain MHOM/CI/86/DAL972)</name>
    <dbReference type="NCBI Taxonomy" id="679716"/>
    <lineage>
        <taxon>Eukaryota</taxon>
        <taxon>Discoba</taxon>
        <taxon>Euglenozoa</taxon>
        <taxon>Kinetoplastea</taxon>
        <taxon>Metakinetoplastina</taxon>
        <taxon>Trypanosomatida</taxon>
        <taxon>Trypanosomatidae</taxon>
        <taxon>Trypanosoma</taxon>
    </lineage>
</organism>